<evidence type="ECO:0000313" key="3">
    <source>
        <dbReference type="EMBL" id="GEY03251.1"/>
    </source>
</evidence>
<feature type="domain" description="Reverse transcriptase Ty1/copia-type" evidence="2">
    <location>
        <begin position="706"/>
        <end position="786"/>
    </location>
</feature>
<feature type="compositionally biased region" description="Polar residues" evidence="1">
    <location>
        <begin position="456"/>
        <end position="465"/>
    </location>
</feature>
<sequence length="960" mass="107857">MNALRSACFGSNPSDDLVSLSNSSELLPKLSVSSKSLTISVSTVWITLSVSTLLNQQPSTPLLLTYPSDDYQSSVHHNVYSPQPSIPQLEYVPTVNQQQPEFSPLDLVQEFINPRQQAAINDGRGTLQPVQGRQTTFVLVQGIPEGQATQTVITHNVAYQADDLDAYDSDYDELNTTKVALMANLSQYGLDVLAEKEESRNIDREIALEKKIKHMDNIVYKRDQSTQTVHMLTKPKFFYDHSTKQASGFQNLFYLKKAQQLEPKLYDDPNLSKKPTTVEVPKELSKVSMMLKVDLKPISPRLLNNRTIHSDYLRLTQEPAVILKEVVEQGKSQNPLNNYLDHACKYTKRIQELLILIRQTCPSINNSSDKLVAVTLKNKEKRVTFTEPVTSSGNTNTKTSSSLNLVSNKPMLSSTGVKPSTSASGSQPSGNTKKNKIQRSPISTQKNKVEAHLRNAKSSLKNKNCTVKPKGPAILQHSKLNANSELIYVMCNGCMLSDNHDLRNACPLTRITTTPELPSRKPIALETNTPKPIVTLVYSRKPRESKTTDPVRKSKDLLFQPLFDELLSPPPSVDHPAPEVIAPIAKVVALELAVSTGSPSSITVDQDAPSPSNSQTTPKIQNHIMSNNVEKDNHNLDVAHMNNDPFFGSSSNMRQAHTPFESLGRWTKDHPIANVIDEPQNFKQAMTEPSWIDAMQEEIHEFERLQVWELVPYPDKVLLINLIWIYKVKTNEFGEVLKNKARLVAQGFRQAKGIDFEESFAPVARIEAIRIFIANAAHKNMTIFQIYDNPSHVYKLKNALYGLKPAPRAWYDMLSCFIISQHFSKGAVDPTLFTRKARNDLLLVQIYVDDIIFVSTNTAMSNEFANLMTNIPLVEKSKLDEDLQRKPVDATLYRKPTEKHLNEVKRIFHYLKETINMGLWYSKDTGMFLTTYADADYVGCQDTRHSTLGSAHFLGDKLVS</sequence>
<feature type="region of interest" description="Disordered" evidence="1">
    <location>
        <begin position="387"/>
        <end position="465"/>
    </location>
</feature>
<proteinExistence type="predicted"/>
<reference evidence="3" key="1">
    <citation type="journal article" date="2019" name="Sci. Rep.">
        <title>Draft genome of Tanacetum cinerariifolium, the natural source of mosquito coil.</title>
        <authorList>
            <person name="Yamashiro T."/>
            <person name="Shiraishi A."/>
            <person name="Satake H."/>
            <person name="Nakayama K."/>
        </authorList>
    </citation>
    <scope>NUCLEOTIDE SEQUENCE</scope>
</reference>
<dbReference type="EMBL" id="BKCJ010146900">
    <property type="protein sequence ID" value="GEY03251.1"/>
    <property type="molecule type" value="Genomic_DNA"/>
</dbReference>
<organism evidence="3">
    <name type="scientific">Tanacetum cinerariifolium</name>
    <name type="common">Dalmatian daisy</name>
    <name type="synonym">Chrysanthemum cinerariifolium</name>
    <dbReference type="NCBI Taxonomy" id="118510"/>
    <lineage>
        <taxon>Eukaryota</taxon>
        <taxon>Viridiplantae</taxon>
        <taxon>Streptophyta</taxon>
        <taxon>Embryophyta</taxon>
        <taxon>Tracheophyta</taxon>
        <taxon>Spermatophyta</taxon>
        <taxon>Magnoliopsida</taxon>
        <taxon>eudicotyledons</taxon>
        <taxon>Gunneridae</taxon>
        <taxon>Pentapetalae</taxon>
        <taxon>asterids</taxon>
        <taxon>campanulids</taxon>
        <taxon>Asterales</taxon>
        <taxon>Asteraceae</taxon>
        <taxon>Asteroideae</taxon>
        <taxon>Anthemideae</taxon>
        <taxon>Anthemidinae</taxon>
        <taxon>Tanacetum</taxon>
    </lineage>
</organism>
<gene>
    <name evidence="3" type="ORF">Tci_375225</name>
</gene>
<name>A0A699HLC4_TANCI</name>
<dbReference type="Pfam" id="PF07727">
    <property type="entry name" value="RVT_2"/>
    <property type="match status" value="1"/>
</dbReference>
<dbReference type="PANTHER" id="PTHR11439:SF509">
    <property type="entry name" value="RNA-DIRECTED DNA POLYMERASE"/>
    <property type="match status" value="1"/>
</dbReference>
<evidence type="ECO:0000259" key="2">
    <source>
        <dbReference type="Pfam" id="PF07727"/>
    </source>
</evidence>
<accession>A0A699HLC4</accession>
<dbReference type="PANTHER" id="PTHR11439">
    <property type="entry name" value="GAG-POL-RELATED RETROTRANSPOSON"/>
    <property type="match status" value="1"/>
</dbReference>
<feature type="compositionally biased region" description="Polar residues" evidence="1">
    <location>
        <begin position="410"/>
        <end position="446"/>
    </location>
</feature>
<feature type="region of interest" description="Disordered" evidence="1">
    <location>
        <begin position="599"/>
        <end position="619"/>
    </location>
</feature>
<feature type="compositionally biased region" description="Low complexity" evidence="1">
    <location>
        <begin position="389"/>
        <end position="409"/>
    </location>
</feature>
<evidence type="ECO:0000256" key="1">
    <source>
        <dbReference type="SAM" id="MobiDB-lite"/>
    </source>
</evidence>
<dbReference type="InterPro" id="IPR013103">
    <property type="entry name" value="RVT_2"/>
</dbReference>
<dbReference type="AlphaFoldDB" id="A0A699HLC4"/>
<comment type="caution">
    <text evidence="3">The sequence shown here is derived from an EMBL/GenBank/DDBJ whole genome shotgun (WGS) entry which is preliminary data.</text>
</comment>
<protein>
    <recommendedName>
        <fullName evidence="2">Reverse transcriptase Ty1/copia-type domain-containing protein</fullName>
    </recommendedName>
</protein>